<dbReference type="InterPro" id="IPR036875">
    <property type="entry name" value="Znf_CCHC_sf"/>
</dbReference>
<dbReference type="FunFam" id="3.30.420.10:FF:000032">
    <property type="entry name" value="Retrovirus-related Pol polyprotein from transposon 297-like Protein"/>
    <property type="match status" value="1"/>
</dbReference>
<dbReference type="GO" id="GO:0006508">
    <property type="term" value="P:proteolysis"/>
    <property type="evidence" value="ECO:0007669"/>
    <property type="project" value="UniProtKB-KW"/>
</dbReference>
<dbReference type="FunFam" id="3.10.10.10:FF:000007">
    <property type="entry name" value="Retrovirus-related Pol polyprotein from transposon 17.6-like Protein"/>
    <property type="match status" value="1"/>
</dbReference>
<dbReference type="Pfam" id="PF12259">
    <property type="entry name" value="Baculo_F"/>
    <property type="match status" value="1"/>
</dbReference>
<dbReference type="InterPro" id="IPR041373">
    <property type="entry name" value="RT_RNaseH"/>
</dbReference>
<dbReference type="Gene3D" id="2.40.70.10">
    <property type="entry name" value="Acid Proteases"/>
    <property type="match status" value="1"/>
</dbReference>
<protein>
    <recommendedName>
        <fullName evidence="1">RNA-directed DNA polymerase</fullName>
        <ecNumber evidence="1">2.7.7.49</ecNumber>
    </recommendedName>
</protein>
<dbReference type="Pfam" id="PF17917">
    <property type="entry name" value="RT_RNaseH"/>
    <property type="match status" value="1"/>
</dbReference>
<dbReference type="PANTHER" id="PTHR37984">
    <property type="entry name" value="PROTEIN CBG26694"/>
    <property type="match status" value="1"/>
</dbReference>
<evidence type="ECO:0000313" key="12">
    <source>
        <dbReference type="EMBL" id="KAK7571904.1"/>
    </source>
</evidence>
<dbReference type="Proteomes" id="UP001367676">
    <property type="component" value="Unassembled WGS sequence"/>
</dbReference>
<dbReference type="GO" id="GO:0008233">
    <property type="term" value="F:peptidase activity"/>
    <property type="evidence" value="ECO:0007669"/>
    <property type="project" value="UniProtKB-KW"/>
</dbReference>
<dbReference type="GO" id="GO:0008270">
    <property type="term" value="F:zinc ion binding"/>
    <property type="evidence" value="ECO:0007669"/>
    <property type="project" value="InterPro"/>
</dbReference>
<dbReference type="SMART" id="SM00343">
    <property type="entry name" value="ZnF_C2HC"/>
    <property type="match status" value="3"/>
</dbReference>
<accession>A0AAN9XY77</accession>
<comment type="caution">
    <text evidence="12">The sequence shown here is derived from an EMBL/GenBank/DDBJ whole genome shotgun (WGS) entry which is preliminary data.</text>
</comment>
<dbReference type="InterPro" id="IPR043128">
    <property type="entry name" value="Rev_trsase/Diguanyl_cyclase"/>
</dbReference>
<feature type="compositionally biased region" description="Low complexity" evidence="9">
    <location>
        <begin position="175"/>
        <end position="193"/>
    </location>
</feature>
<proteinExistence type="predicted"/>
<dbReference type="InterPro" id="IPR036397">
    <property type="entry name" value="RNaseH_sf"/>
</dbReference>
<dbReference type="CDD" id="cd09274">
    <property type="entry name" value="RNase_HI_RT_Ty3"/>
    <property type="match status" value="1"/>
</dbReference>
<name>A0AAN9XY77_9HEMI</name>
<dbReference type="SUPFAM" id="SSF57756">
    <property type="entry name" value="Retrovirus zinc finger-like domains"/>
    <property type="match status" value="1"/>
</dbReference>
<dbReference type="InterPro" id="IPR012337">
    <property type="entry name" value="RNaseH-like_sf"/>
</dbReference>
<keyword evidence="8" id="KW-0695">RNA-directed DNA polymerase</keyword>
<evidence type="ECO:0000259" key="10">
    <source>
        <dbReference type="PROSITE" id="PS50878"/>
    </source>
</evidence>
<dbReference type="InterPro" id="IPR000477">
    <property type="entry name" value="RT_dom"/>
</dbReference>
<dbReference type="Pfam" id="PF00665">
    <property type="entry name" value="rve"/>
    <property type="match status" value="1"/>
</dbReference>
<reference evidence="12 13" key="1">
    <citation type="submission" date="2024-03" db="EMBL/GenBank/DDBJ databases">
        <title>Adaptation during the transition from Ophiocordyceps entomopathogen to insect associate is accompanied by gene loss and intensified selection.</title>
        <authorList>
            <person name="Ward C.M."/>
            <person name="Onetto C.A."/>
            <person name="Borneman A.R."/>
        </authorList>
    </citation>
    <scope>NUCLEOTIDE SEQUENCE [LARGE SCALE GENOMIC DNA]</scope>
    <source>
        <strain evidence="12">AWRI1</strain>
        <tissue evidence="12">Single Adult Female</tissue>
    </source>
</reference>
<dbReference type="Pfam" id="PF17921">
    <property type="entry name" value="Integrase_H2C2"/>
    <property type="match status" value="1"/>
</dbReference>
<dbReference type="GO" id="GO:0042575">
    <property type="term" value="C:DNA polymerase complex"/>
    <property type="evidence" value="ECO:0007669"/>
    <property type="project" value="UniProtKB-ARBA"/>
</dbReference>
<dbReference type="Gene3D" id="1.10.340.70">
    <property type="match status" value="1"/>
</dbReference>
<feature type="compositionally biased region" description="Polar residues" evidence="9">
    <location>
        <begin position="124"/>
        <end position="134"/>
    </location>
</feature>
<feature type="region of interest" description="Disordered" evidence="9">
    <location>
        <begin position="2182"/>
        <end position="2207"/>
    </location>
</feature>
<keyword evidence="5" id="KW-0540">Nuclease</keyword>
<dbReference type="CDD" id="cd01647">
    <property type="entry name" value="RT_LTR"/>
    <property type="match status" value="1"/>
</dbReference>
<dbReference type="GO" id="GO:0003964">
    <property type="term" value="F:RNA-directed DNA polymerase activity"/>
    <property type="evidence" value="ECO:0007669"/>
    <property type="project" value="UniProtKB-KW"/>
</dbReference>
<dbReference type="EC" id="2.7.7.49" evidence="1"/>
<dbReference type="Gene3D" id="3.30.420.10">
    <property type="entry name" value="Ribonuclease H-like superfamily/Ribonuclease H"/>
    <property type="match status" value="1"/>
</dbReference>
<dbReference type="InterPro" id="IPR001584">
    <property type="entry name" value="Integrase_cat-core"/>
</dbReference>
<keyword evidence="13" id="KW-1185">Reference proteome</keyword>
<feature type="compositionally biased region" description="Polar residues" evidence="9">
    <location>
        <begin position="2187"/>
        <end position="2197"/>
    </location>
</feature>
<dbReference type="SUPFAM" id="SSF53098">
    <property type="entry name" value="Ribonuclease H-like"/>
    <property type="match status" value="1"/>
</dbReference>
<feature type="domain" description="Reverse transcriptase" evidence="10">
    <location>
        <begin position="816"/>
        <end position="1000"/>
    </location>
</feature>
<dbReference type="InterPro" id="IPR041588">
    <property type="entry name" value="Integrase_H2C2"/>
</dbReference>
<sequence>MPHHRVIHYIDQVKYICPDKDAISELRVIPELSRNPFLTVALEIPKSVVEFTSLFGLALEIEKELIKYYKFTPKYFKLWLNELHAYNANLLTEFEYSYEPVKQHKLPVDLKPSNLVFNPDHHSTLNMSNLNDKQTTSRDNENTDQNRNFPGDGGTSSNNVGNANGSENNPPPPHNNNNNGGNNNNSRHPPRNNIVSGLADKFTSIRLLDSVNGLTIKELGFTAKFVGDKNKSVELKEFLRQCNEAWEMCIPNQKGMLLKKFKNSVIGGAGSLIEAEEFDSFGDFEAYLIEKFDEPLPFDQKLGELIRSQKGTSESPQDFDHRLELLKSEAYQAAKSDRGLRFPISSLPPVLDYLTLCTFIEGGNPKYAQTLRTTLRNENCNRNVLVGIAMKEEVRNKAGTSFTDSKKIKKFPSKDERAPYCSFHKKEGHYTKDCRDPKCPICTNCKLKGHEAKDCKKDLKKAIKTVKSKDTVKIEKTPTRPCRWCQLNGHWDSACPYVEVKKPTIAQAGIRMIKINSCGIQNKTSSSDTLLKLVELKTHQSMILQVDNGAQLSLIKESKVDPKTLNKKDTYTLEGFLPGATCQTIGQTFVTYLFGDKHKIMIPFHVVPDTYLPNVDGLIGSPALLELKAVINFHLNRIELPELKEYEYFFKPEILKARTVRILALQFQEKFNGTHIITASTARNTQDAIVEIREGRTAFPFSNKKYKAETTENIKWIVTPLEKKLVLHVQTQPGRKEKFLHTLRVNHLTPREQKALIDLLWTFNDRIALKGEKIVHEVAKFECTLPTKTCHPQHAKMYRIPDKHRPIVSNYVNECLDQGILKHSLSPWNAPCLVVPKKMDASGEIKWRVVIDYRKLNETLISDEHPLPRIEDIFDRLGRARLFSTLDLASGFHQIPIAPSDQEKTAFSTHEGHFEYTRMPFGLKNAPRVFQRAMNACLAGYIGTQAFVYLDDIIIFSEDFDQHMVRLRNILSRLRQFGFLIQPDKCEFLKSDIVYLGHQVSADGLRPVSEKLDKLRRFPIPTNLKELQGFLGLVNYYRKFIPNYSDKIQPLLHLARKGVEFSWNDERNKTFEAMKKVIENEAVLQYPNFDKTFFLHTDASNVAVGAVLSQYDSENNLRPILFESSTLNHAQRNYSTIERELYAIVWAVKKFRPYLIGQRFEILSDHKPLECITKSNTLSGRLLRWRLELSEYDFTIKHVKGKDNVVADAFSRIILKVTTKRKAPMVEPFPWVPLQAAKRILVLTSPDKLKNLDWFTGTFSIDTIGQVERVNLHHKIVYIAFYRETKNKPFDPILFEQTLETVKHLIEKYKETELSIFDHFNSISTFQLGQVENTIRKILDIPKLSWIQLGKIPKDKLSYLKQKHESVHLAHAGFDKMIKFLKDKKMYWIGMKSDLSKVLNNCSFCQTYKKDNQIRRPPMQLTSTALDRFDTISIDIVDMQKKPTSCGNKWILSIQDHFSKWICLFALKNHTADTVLQHLLTYVCLYDIPKTILTDQGSEFESQLLHKFYEQLNIQKVHTSAYHPEANGALERAHGKIAEYLSFFVEVKKQGEWDVCLPLAASAYNKSRHAATSFSPHELLFVKQPNLPADEHNPQESYAERAYHLQDQLQEIRYLALETTAQSKEKSKLQYDKKTKPILFKEDDLVLIKNFTKNKLEKRYKGPYPVVRAKDSSVEVLRGNTIRRYHYKDIKPYCSSLIKTLTIGLLLAFLVPRTTAQIITEIKNASGLLFVQEGLIVNKIDEWTILFGSTFLKWLYGTPDINDADYYNKKIAELDSNQQIQAEFNAKNTKLIKNLLNILERRSLQIDLQSQLLLDKIRRFNETNFQHLELLQIYQEHNAIYTLIESEIDLLQQAVLFAKQNVVHPKVINAQVLQKTLNSIKLDHTKTWFSDDPHVLLRHCTIQTHHFTNHILFMLQVPIIEASPYTLYKTLPLPQPLSPTRFLYLQPVSTYFLLDPIRSLYGYLDNLRECDDLGKSTYMCQIDTPRKTAIPSCEYNLFYRHTHACNAIETRFHSNIWHRVSETQWIFILSQPDRITITTKEGKQNVLDLPSIGSLTLPPGSSASTIDRIFFTSSLHSTLIEKTISIPAVPVIHFKYTSLVIPVNYTLPVLTNLDPNEFRKSKDLLRELEADYTYHQQITSRLDEHQDNTTAIRQSLSPVSTLLTHLPTVLPQLVYTPLLRRHPQPAHPQSASQSNPEAISPHSPLDG</sequence>
<dbReference type="PROSITE" id="PS50994">
    <property type="entry name" value="INTEGRASE"/>
    <property type="match status" value="1"/>
</dbReference>
<dbReference type="GO" id="GO:0004519">
    <property type="term" value="F:endonuclease activity"/>
    <property type="evidence" value="ECO:0007669"/>
    <property type="project" value="UniProtKB-KW"/>
</dbReference>
<feature type="compositionally biased region" description="Low complexity" evidence="9">
    <location>
        <begin position="155"/>
        <end position="168"/>
    </location>
</feature>
<dbReference type="InterPro" id="IPR050951">
    <property type="entry name" value="Retrovirus_Pol_polyprotein"/>
</dbReference>
<dbReference type="InterPro" id="IPR043502">
    <property type="entry name" value="DNA/RNA_pol_sf"/>
</dbReference>
<dbReference type="InterPro" id="IPR021109">
    <property type="entry name" value="Peptidase_aspartic_dom_sf"/>
</dbReference>
<feature type="region of interest" description="Disordered" evidence="9">
    <location>
        <begin position="117"/>
        <end position="195"/>
    </location>
</feature>
<dbReference type="InterPro" id="IPR001878">
    <property type="entry name" value="Znf_CCHC"/>
</dbReference>
<keyword evidence="6" id="KW-0255">Endonuclease</keyword>
<evidence type="ECO:0000256" key="4">
    <source>
        <dbReference type="ARBA" id="ARBA00022695"/>
    </source>
</evidence>
<keyword evidence="7" id="KW-0378">Hydrolase</keyword>
<dbReference type="Gene3D" id="3.10.20.370">
    <property type="match status" value="1"/>
</dbReference>
<feature type="domain" description="Integrase catalytic" evidence="11">
    <location>
        <begin position="1413"/>
        <end position="1584"/>
    </location>
</feature>
<dbReference type="Pfam" id="PF00078">
    <property type="entry name" value="RVT_1"/>
    <property type="match status" value="1"/>
</dbReference>
<dbReference type="Gene3D" id="3.10.10.10">
    <property type="entry name" value="HIV Type 1 Reverse Transcriptase, subunit A, domain 1"/>
    <property type="match status" value="1"/>
</dbReference>
<dbReference type="GO" id="GO:0003676">
    <property type="term" value="F:nucleic acid binding"/>
    <property type="evidence" value="ECO:0007669"/>
    <property type="project" value="InterPro"/>
</dbReference>
<keyword evidence="4" id="KW-0548">Nucleotidyltransferase</keyword>
<keyword evidence="2" id="KW-0645">Protease</keyword>
<dbReference type="Gene3D" id="2.30.30.850">
    <property type="match status" value="1"/>
</dbReference>
<dbReference type="EMBL" id="JBBCAQ010000038">
    <property type="protein sequence ID" value="KAK7571904.1"/>
    <property type="molecule type" value="Genomic_DNA"/>
</dbReference>
<evidence type="ECO:0000256" key="6">
    <source>
        <dbReference type="ARBA" id="ARBA00022759"/>
    </source>
</evidence>
<gene>
    <name evidence="12" type="ORF">V9T40_014376</name>
</gene>
<dbReference type="PANTHER" id="PTHR37984:SF5">
    <property type="entry name" value="PROTEIN NYNRIN-LIKE"/>
    <property type="match status" value="1"/>
</dbReference>
<organism evidence="12 13">
    <name type="scientific">Parthenolecanium corni</name>
    <dbReference type="NCBI Taxonomy" id="536013"/>
    <lineage>
        <taxon>Eukaryota</taxon>
        <taxon>Metazoa</taxon>
        <taxon>Ecdysozoa</taxon>
        <taxon>Arthropoda</taxon>
        <taxon>Hexapoda</taxon>
        <taxon>Insecta</taxon>
        <taxon>Pterygota</taxon>
        <taxon>Neoptera</taxon>
        <taxon>Paraneoptera</taxon>
        <taxon>Hemiptera</taxon>
        <taxon>Sternorrhyncha</taxon>
        <taxon>Coccoidea</taxon>
        <taxon>Coccidae</taxon>
        <taxon>Parthenolecanium</taxon>
    </lineage>
</organism>
<evidence type="ECO:0000256" key="8">
    <source>
        <dbReference type="ARBA" id="ARBA00022918"/>
    </source>
</evidence>
<evidence type="ECO:0000256" key="9">
    <source>
        <dbReference type="SAM" id="MobiDB-lite"/>
    </source>
</evidence>
<evidence type="ECO:0000313" key="13">
    <source>
        <dbReference type="Proteomes" id="UP001367676"/>
    </source>
</evidence>
<dbReference type="Gene3D" id="4.10.60.10">
    <property type="entry name" value="Zinc finger, CCHC-type"/>
    <property type="match status" value="1"/>
</dbReference>
<dbReference type="SUPFAM" id="SSF56672">
    <property type="entry name" value="DNA/RNA polymerases"/>
    <property type="match status" value="1"/>
</dbReference>
<evidence type="ECO:0000256" key="7">
    <source>
        <dbReference type="ARBA" id="ARBA00022801"/>
    </source>
</evidence>
<dbReference type="PROSITE" id="PS50878">
    <property type="entry name" value="RT_POL"/>
    <property type="match status" value="1"/>
</dbReference>
<keyword evidence="3" id="KW-0808">Transferase</keyword>
<dbReference type="InterPro" id="IPR022048">
    <property type="entry name" value="Envelope_fusion-like"/>
</dbReference>
<dbReference type="FunFam" id="3.30.70.270:FF:000026">
    <property type="entry name" value="Transposon Ty3-G Gag-Pol polyprotein"/>
    <property type="match status" value="1"/>
</dbReference>
<evidence type="ECO:0000256" key="2">
    <source>
        <dbReference type="ARBA" id="ARBA00022670"/>
    </source>
</evidence>
<dbReference type="Gene3D" id="3.30.70.270">
    <property type="match status" value="2"/>
</dbReference>
<evidence type="ECO:0000256" key="3">
    <source>
        <dbReference type="ARBA" id="ARBA00022679"/>
    </source>
</evidence>
<evidence type="ECO:0000259" key="11">
    <source>
        <dbReference type="PROSITE" id="PS50994"/>
    </source>
</evidence>
<dbReference type="GO" id="GO:0015074">
    <property type="term" value="P:DNA integration"/>
    <property type="evidence" value="ECO:0007669"/>
    <property type="project" value="InterPro"/>
</dbReference>
<dbReference type="FunFam" id="3.10.20.370:FF:000001">
    <property type="entry name" value="Retrovirus-related Pol polyprotein from transposon 17.6-like protein"/>
    <property type="match status" value="1"/>
</dbReference>
<evidence type="ECO:0000256" key="1">
    <source>
        <dbReference type="ARBA" id="ARBA00012493"/>
    </source>
</evidence>
<evidence type="ECO:0000256" key="5">
    <source>
        <dbReference type="ARBA" id="ARBA00022722"/>
    </source>
</evidence>